<keyword evidence="2" id="KW-1133">Transmembrane helix</keyword>
<dbReference type="SUPFAM" id="SSF158472">
    <property type="entry name" value="HAMP domain-like"/>
    <property type="match status" value="1"/>
</dbReference>
<keyword evidence="2" id="KW-0812">Transmembrane</keyword>
<feature type="region of interest" description="Disordered" evidence="1">
    <location>
        <begin position="39"/>
        <end position="58"/>
    </location>
</feature>
<evidence type="ECO:0000259" key="3">
    <source>
        <dbReference type="PROSITE" id="PS50885"/>
    </source>
</evidence>
<sequence length="227" mass="24667">MLVICEDCAKKYNIDESRIQGARARFICKKCGHIIIVNKPEPPGSPVSSSRPLPGDSTIDLVKEMQGAAPPHVREEKPEPSASATPQQIQEEQKPPPGPEPAPDTGEKEKDGGLPVSMHFIFALLYTIISTIGVLGYLYFANVSNRQLDLRTDVIVTSFSLVGVVAVVGIVIFLFLSRLIAKPLGELTAAANRINNGGLDFPIVSRGPREVRELAAALERMRLSCRK</sequence>
<feature type="region of interest" description="Disordered" evidence="1">
    <location>
        <begin position="66"/>
        <end position="110"/>
    </location>
</feature>
<dbReference type="Pfam" id="PF13717">
    <property type="entry name" value="Zn_ribbon_4"/>
    <property type="match status" value="1"/>
</dbReference>
<evidence type="ECO:0000313" key="4">
    <source>
        <dbReference type="EMBL" id="VAW39934.1"/>
    </source>
</evidence>
<feature type="domain" description="HAMP" evidence="3">
    <location>
        <begin position="178"/>
        <end position="222"/>
    </location>
</feature>
<protein>
    <recommendedName>
        <fullName evidence="3">HAMP domain-containing protein</fullName>
    </recommendedName>
</protein>
<dbReference type="GO" id="GO:0016020">
    <property type="term" value="C:membrane"/>
    <property type="evidence" value="ECO:0007669"/>
    <property type="project" value="InterPro"/>
</dbReference>
<evidence type="ECO:0000256" key="1">
    <source>
        <dbReference type="SAM" id="MobiDB-lite"/>
    </source>
</evidence>
<dbReference type="EMBL" id="UOEY01000091">
    <property type="protein sequence ID" value="VAW39934.1"/>
    <property type="molecule type" value="Genomic_DNA"/>
</dbReference>
<dbReference type="InterPro" id="IPR011723">
    <property type="entry name" value="Znf/thioredoxin_put"/>
</dbReference>
<proteinExistence type="predicted"/>
<dbReference type="Gene3D" id="6.10.340.10">
    <property type="match status" value="1"/>
</dbReference>
<dbReference type="GO" id="GO:0007165">
    <property type="term" value="P:signal transduction"/>
    <property type="evidence" value="ECO:0007669"/>
    <property type="project" value="InterPro"/>
</dbReference>
<reference evidence="4" key="1">
    <citation type="submission" date="2018-06" db="EMBL/GenBank/DDBJ databases">
        <authorList>
            <person name="Zhirakovskaya E."/>
        </authorList>
    </citation>
    <scope>NUCLEOTIDE SEQUENCE</scope>
</reference>
<dbReference type="CDD" id="cd06225">
    <property type="entry name" value="HAMP"/>
    <property type="match status" value="1"/>
</dbReference>
<name>A0A3B0W8A4_9ZZZZ</name>
<gene>
    <name evidence="4" type="ORF">MNBD_DELTA04-920</name>
</gene>
<organism evidence="4">
    <name type="scientific">hydrothermal vent metagenome</name>
    <dbReference type="NCBI Taxonomy" id="652676"/>
    <lineage>
        <taxon>unclassified sequences</taxon>
        <taxon>metagenomes</taxon>
        <taxon>ecological metagenomes</taxon>
    </lineage>
</organism>
<dbReference type="AlphaFoldDB" id="A0A3B0W8A4"/>
<dbReference type="PROSITE" id="PS50885">
    <property type="entry name" value="HAMP"/>
    <property type="match status" value="1"/>
</dbReference>
<accession>A0A3B0W8A4</accession>
<dbReference type="InterPro" id="IPR003660">
    <property type="entry name" value="HAMP_dom"/>
</dbReference>
<feature type="transmembrane region" description="Helical" evidence="2">
    <location>
        <begin position="120"/>
        <end position="142"/>
    </location>
</feature>
<evidence type="ECO:0000256" key="2">
    <source>
        <dbReference type="SAM" id="Phobius"/>
    </source>
</evidence>
<dbReference type="Pfam" id="PF00672">
    <property type="entry name" value="HAMP"/>
    <property type="match status" value="1"/>
</dbReference>
<feature type="transmembrane region" description="Helical" evidence="2">
    <location>
        <begin position="154"/>
        <end position="176"/>
    </location>
</feature>
<keyword evidence="2" id="KW-0472">Membrane</keyword>